<dbReference type="RefSeq" id="WP_105246162.1">
    <property type="nucleotide sequence ID" value="NZ_PSZM01000024.1"/>
</dbReference>
<accession>A0A2S8AF63</accession>
<dbReference type="GO" id="GO:0005524">
    <property type="term" value="F:ATP binding"/>
    <property type="evidence" value="ECO:0007669"/>
    <property type="project" value="UniProtKB-KW"/>
</dbReference>
<dbReference type="InterPro" id="IPR007373">
    <property type="entry name" value="Thiamin_PyroPKinase_B1-bd"/>
</dbReference>
<dbReference type="CDD" id="cd07995">
    <property type="entry name" value="TPK"/>
    <property type="match status" value="1"/>
</dbReference>
<protein>
    <recommendedName>
        <fullName evidence="5">Thiamine diphosphokinase</fullName>
        <ecNumber evidence="5">2.7.6.2</ecNumber>
    </recommendedName>
</protein>
<dbReference type="SMART" id="SM00983">
    <property type="entry name" value="TPK_B1_binding"/>
    <property type="match status" value="1"/>
</dbReference>
<evidence type="ECO:0000259" key="6">
    <source>
        <dbReference type="SMART" id="SM00983"/>
    </source>
</evidence>
<dbReference type="GO" id="GO:0016301">
    <property type="term" value="F:kinase activity"/>
    <property type="evidence" value="ECO:0007669"/>
    <property type="project" value="UniProtKB-KW"/>
</dbReference>
<evidence type="ECO:0000313" key="7">
    <source>
        <dbReference type="EMBL" id="PQL94278.1"/>
    </source>
</evidence>
<dbReference type="GO" id="GO:0030975">
    <property type="term" value="F:thiamine binding"/>
    <property type="evidence" value="ECO:0007669"/>
    <property type="project" value="InterPro"/>
</dbReference>
<dbReference type="InterPro" id="IPR006282">
    <property type="entry name" value="Thi_PPkinase"/>
</dbReference>
<evidence type="ECO:0000313" key="8">
    <source>
        <dbReference type="Proteomes" id="UP000238042"/>
    </source>
</evidence>
<evidence type="ECO:0000256" key="5">
    <source>
        <dbReference type="NCBIfam" id="TIGR01378"/>
    </source>
</evidence>
<dbReference type="PANTHER" id="PTHR41299:SF1">
    <property type="entry name" value="THIAMINE PYROPHOSPHOKINASE"/>
    <property type="match status" value="1"/>
</dbReference>
<dbReference type="Gene3D" id="3.40.50.10240">
    <property type="entry name" value="Thiamin pyrophosphokinase, catalytic domain"/>
    <property type="match status" value="1"/>
</dbReference>
<dbReference type="GO" id="GO:0006772">
    <property type="term" value="P:thiamine metabolic process"/>
    <property type="evidence" value="ECO:0007669"/>
    <property type="project" value="UniProtKB-UniRule"/>
</dbReference>
<dbReference type="Proteomes" id="UP000238042">
    <property type="component" value="Unassembled WGS sequence"/>
</dbReference>
<keyword evidence="8" id="KW-1185">Reference proteome</keyword>
<sequence length="203" mass="23125">MNKALLFINGEIPKSIPDFNYPYSIISCTDGAYTQYVYKYPIKINYISGDMDSISLPHIPQDIPFIITPDQNKTDFHKALEILINKGIREVDIWGASGKESDHFIGNLSTALFFKNQIKITFHDDYSIFFFTDKKTKLRGVKNKIISLIPFFETRGITTTGLQYPLNNDVLSFATRIGTRNRACLDEISVSYSQGELLIYIGK</sequence>
<dbReference type="AlphaFoldDB" id="A0A2S8AF63"/>
<reference evidence="7 8" key="1">
    <citation type="submission" date="2018-02" db="EMBL/GenBank/DDBJ databases">
        <title>Genome sequences of Apibacter spp., gut symbionts of Asian honey bees.</title>
        <authorList>
            <person name="Kwong W.K."/>
            <person name="Steele M.I."/>
            <person name="Moran N.A."/>
        </authorList>
    </citation>
    <scope>NUCLEOTIDE SEQUENCE [LARGE SCALE GENOMIC DNA]</scope>
    <source>
        <strain evidence="8">wkB301</strain>
    </source>
</reference>
<dbReference type="InterPro" id="IPR036371">
    <property type="entry name" value="TPK_B1-bd_sf"/>
</dbReference>
<dbReference type="InterPro" id="IPR036759">
    <property type="entry name" value="TPK_catalytic_sf"/>
</dbReference>
<dbReference type="Pfam" id="PF04263">
    <property type="entry name" value="TPK_catalytic"/>
    <property type="match status" value="1"/>
</dbReference>
<dbReference type="EC" id="2.7.6.2" evidence="5"/>
<feature type="domain" description="Thiamin pyrophosphokinase thiamin-binding" evidence="6">
    <location>
        <begin position="140"/>
        <end position="198"/>
    </location>
</feature>
<dbReference type="NCBIfam" id="TIGR01378">
    <property type="entry name" value="thi_PPkinase"/>
    <property type="match status" value="1"/>
</dbReference>
<dbReference type="EMBL" id="PSZM01000024">
    <property type="protein sequence ID" value="PQL94278.1"/>
    <property type="molecule type" value="Genomic_DNA"/>
</dbReference>
<dbReference type="InterPro" id="IPR053149">
    <property type="entry name" value="TPK"/>
</dbReference>
<dbReference type="GO" id="GO:0009229">
    <property type="term" value="P:thiamine diphosphate biosynthetic process"/>
    <property type="evidence" value="ECO:0007669"/>
    <property type="project" value="InterPro"/>
</dbReference>
<dbReference type="Pfam" id="PF04265">
    <property type="entry name" value="TPK_B1_binding"/>
    <property type="match status" value="1"/>
</dbReference>
<keyword evidence="4" id="KW-0067">ATP-binding</keyword>
<dbReference type="PANTHER" id="PTHR41299">
    <property type="entry name" value="THIAMINE PYROPHOSPHOKINASE"/>
    <property type="match status" value="1"/>
</dbReference>
<dbReference type="SUPFAM" id="SSF63862">
    <property type="entry name" value="Thiamin pyrophosphokinase, substrate-binding domain"/>
    <property type="match status" value="1"/>
</dbReference>
<keyword evidence="2" id="KW-0547">Nucleotide-binding</keyword>
<dbReference type="InterPro" id="IPR007371">
    <property type="entry name" value="TPK_catalytic"/>
</dbReference>
<comment type="caution">
    <text evidence="7">The sequence shown here is derived from an EMBL/GenBank/DDBJ whole genome shotgun (WGS) entry which is preliminary data.</text>
</comment>
<keyword evidence="1" id="KW-0808">Transferase</keyword>
<evidence type="ECO:0000256" key="2">
    <source>
        <dbReference type="ARBA" id="ARBA00022741"/>
    </source>
</evidence>
<name>A0A2S8AF63_9FLAO</name>
<gene>
    <name evidence="7" type="ORF">C4S77_03720</name>
</gene>
<proteinExistence type="predicted"/>
<organism evidence="7 8">
    <name type="scientific">Apibacter adventoris</name>
    <dbReference type="NCBI Taxonomy" id="1679466"/>
    <lineage>
        <taxon>Bacteria</taxon>
        <taxon>Pseudomonadati</taxon>
        <taxon>Bacteroidota</taxon>
        <taxon>Flavobacteriia</taxon>
        <taxon>Flavobacteriales</taxon>
        <taxon>Weeksellaceae</taxon>
        <taxon>Apibacter</taxon>
    </lineage>
</organism>
<dbReference type="SUPFAM" id="SSF63999">
    <property type="entry name" value="Thiamin pyrophosphokinase, catalytic domain"/>
    <property type="match status" value="1"/>
</dbReference>
<evidence type="ECO:0000256" key="4">
    <source>
        <dbReference type="ARBA" id="ARBA00022840"/>
    </source>
</evidence>
<evidence type="ECO:0000256" key="1">
    <source>
        <dbReference type="ARBA" id="ARBA00022679"/>
    </source>
</evidence>
<keyword evidence="3 7" id="KW-0418">Kinase</keyword>
<evidence type="ECO:0000256" key="3">
    <source>
        <dbReference type="ARBA" id="ARBA00022777"/>
    </source>
</evidence>
<dbReference type="OrthoDB" id="1132102at2"/>
<dbReference type="GO" id="GO:0004788">
    <property type="term" value="F:thiamine diphosphokinase activity"/>
    <property type="evidence" value="ECO:0007669"/>
    <property type="project" value="UniProtKB-UniRule"/>
</dbReference>